<sequence length="304" mass="31504">MSWVLLFSGQGSQHPAMLPWLDPADPLLREAARRLGAADWRAVLADPARRHRNAEAQLLLNASALAAWHQLAPGLPPPCAVAGYSVGELAAASAAGAFDAATALDLAEARARAMDACAAREPGGLIALAGPAPDALLALAQTAGLHLAIDRLPALCIAGGPPTALDRAEQAAAQAGAQATRLAVDLASHTPAMQAAATAFALHLAHTPVQAPRLPLLAADGAQPVRHAAEARARLAGQIAKPLCWRGVVEQLADQAPKAVLEIGPGNALARDWANRFPHLPARSADEFRSAAAVQAWVRRQLER</sequence>
<comment type="caution">
    <text evidence="2">The sequence shown here is derived from an EMBL/GenBank/DDBJ whole genome shotgun (WGS) entry which is preliminary data.</text>
</comment>
<dbReference type="GO" id="GO:0005829">
    <property type="term" value="C:cytosol"/>
    <property type="evidence" value="ECO:0007669"/>
    <property type="project" value="TreeGrafter"/>
</dbReference>
<evidence type="ECO:0000313" key="3">
    <source>
        <dbReference type="Proteomes" id="UP000586093"/>
    </source>
</evidence>
<protein>
    <submittedName>
        <fullName evidence="2">Acyltransferase domain-containing protein</fullName>
    </submittedName>
</protein>
<dbReference type="InterPro" id="IPR014043">
    <property type="entry name" value="Acyl_transferase_dom"/>
</dbReference>
<dbReference type="InterPro" id="IPR016035">
    <property type="entry name" value="Acyl_Trfase/lysoPLipase"/>
</dbReference>
<organism evidence="2 3">
    <name type="scientific">Aquariibacter albus</name>
    <dbReference type="NCBI Taxonomy" id="2759899"/>
    <lineage>
        <taxon>Bacteria</taxon>
        <taxon>Pseudomonadati</taxon>
        <taxon>Pseudomonadota</taxon>
        <taxon>Betaproteobacteria</taxon>
        <taxon>Burkholderiales</taxon>
        <taxon>Sphaerotilaceae</taxon>
        <taxon>Aquariibacter</taxon>
    </lineage>
</organism>
<gene>
    <name evidence="2" type="ORF">H4F90_14210</name>
</gene>
<dbReference type="Gene3D" id="3.40.366.10">
    <property type="entry name" value="Malonyl-Coenzyme A Acyl Carrier Protein, domain 2"/>
    <property type="match status" value="1"/>
</dbReference>
<reference evidence="2 3" key="1">
    <citation type="submission" date="2020-08" db="EMBL/GenBank/DDBJ databases">
        <title>Aquariorum lacteus gen. nov., sp. nov., a new member of the family Comamonadaceae, isolated from freshwater aquarium.</title>
        <authorList>
            <person name="Chun S.-J."/>
        </authorList>
    </citation>
    <scope>NUCLEOTIDE SEQUENCE [LARGE SCALE GENOMIC DNA]</scope>
    <source>
        <strain evidence="2 3">SJAQ100</strain>
    </source>
</reference>
<dbReference type="Gene3D" id="3.30.70.250">
    <property type="entry name" value="Malonyl-CoA ACP transacylase, ACP-binding"/>
    <property type="match status" value="1"/>
</dbReference>
<dbReference type="PANTHER" id="PTHR42681">
    <property type="entry name" value="MALONYL-COA-ACYL CARRIER PROTEIN TRANSACYLASE, MITOCHONDRIAL"/>
    <property type="match status" value="1"/>
</dbReference>
<dbReference type="EMBL" id="JACIVI010000006">
    <property type="protein sequence ID" value="MBB1163123.1"/>
    <property type="molecule type" value="Genomic_DNA"/>
</dbReference>
<feature type="domain" description="Malonyl-CoA:ACP transacylase (MAT)" evidence="1">
    <location>
        <begin position="6"/>
        <end position="301"/>
    </location>
</feature>
<dbReference type="GO" id="GO:0004314">
    <property type="term" value="F:[acyl-carrier-protein] S-malonyltransferase activity"/>
    <property type="evidence" value="ECO:0007669"/>
    <property type="project" value="TreeGrafter"/>
</dbReference>
<keyword evidence="2" id="KW-0012">Acyltransferase</keyword>
<evidence type="ECO:0000313" key="2">
    <source>
        <dbReference type="EMBL" id="MBB1163123.1"/>
    </source>
</evidence>
<dbReference type="GO" id="GO:0006633">
    <property type="term" value="P:fatty acid biosynthetic process"/>
    <property type="evidence" value="ECO:0007669"/>
    <property type="project" value="TreeGrafter"/>
</dbReference>
<dbReference type="Proteomes" id="UP000586093">
    <property type="component" value="Unassembled WGS sequence"/>
</dbReference>
<name>A0A839HLL1_9BURK</name>
<dbReference type="PANTHER" id="PTHR42681:SF6">
    <property type="entry name" value="BLL0263 PROTEIN"/>
    <property type="match status" value="1"/>
</dbReference>
<dbReference type="SMART" id="SM00827">
    <property type="entry name" value="PKS_AT"/>
    <property type="match status" value="1"/>
</dbReference>
<accession>A0A839HLL1</accession>
<keyword evidence="2" id="KW-0808">Transferase</keyword>
<keyword evidence="3" id="KW-1185">Reference proteome</keyword>
<dbReference type="AlphaFoldDB" id="A0A839HLL1"/>
<proteinExistence type="predicted"/>
<dbReference type="SUPFAM" id="SSF52151">
    <property type="entry name" value="FabD/lysophospholipase-like"/>
    <property type="match status" value="1"/>
</dbReference>
<dbReference type="InterPro" id="IPR050858">
    <property type="entry name" value="Mal-CoA-ACP_Trans/PKS_FabD"/>
</dbReference>
<dbReference type="RefSeq" id="WP_182665731.1">
    <property type="nucleotide sequence ID" value="NZ_JACIVI010000006.1"/>
</dbReference>
<dbReference type="Pfam" id="PF00698">
    <property type="entry name" value="Acyl_transf_1"/>
    <property type="match status" value="1"/>
</dbReference>
<dbReference type="InterPro" id="IPR001227">
    <property type="entry name" value="Ac_transferase_dom_sf"/>
</dbReference>
<evidence type="ECO:0000259" key="1">
    <source>
        <dbReference type="SMART" id="SM00827"/>
    </source>
</evidence>